<sequence>MVIPFDDDDDAVRIANNSIYGLSGSVFGSQDRALAVARRIRTGTLSINGVTTSRRTRPSGLQAVRRGSRNGVAGLEEFLERKTLAMPVAGVVG</sequence>
<reference evidence="4" key="1">
    <citation type="submission" date="2014-01" db="EMBL/GenBank/DDBJ databases">
        <authorList>
            <person name="Brown-Elliot B."/>
            <person name="Wallace R."/>
            <person name="Lenaerts A."/>
            <person name="Ordway D."/>
            <person name="DeGroote M.A."/>
            <person name="Parker T."/>
            <person name="Sizemore C."/>
            <person name="Tallon L.J."/>
            <person name="Sadzewicz L.K."/>
            <person name="Sengamalay N."/>
            <person name="Fraser C.M."/>
            <person name="Hine E."/>
            <person name="Shefchek K.A."/>
            <person name="Das S.P."/>
            <person name="Tettelin H."/>
        </authorList>
    </citation>
    <scope>NUCLEOTIDE SEQUENCE [LARGE SCALE GENOMIC DNA]</scope>
    <source>
        <strain evidence="4">4042</strain>
    </source>
</reference>
<evidence type="ECO:0000256" key="2">
    <source>
        <dbReference type="ARBA" id="ARBA00023002"/>
    </source>
</evidence>
<dbReference type="AlphaFoldDB" id="X8AEL3"/>
<accession>X8AEL3</accession>
<dbReference type="Gene3D" id="3.40.309.10">
    <property type="entry name" value="Aldehyde Dehydrogenase, Chain A, domain 2"/>
    <property type="match status" value="1"/>
</dbReference>
<dbReference type="GO" id="GO:0016620">
    <property type="term" value="F:oxidoreductase activity, acting on the aldehyde or oxo group of donors, NAD or NADP as acceptor"/>
    <property type="evidence" value="ECO:0007669"/>
    <property type="project" value="InterPro"/>
</dbReference>
<dbReference type="PANTHER" id="PTHR42804:SF1">
    <property type="entry name" value="ALDEHYDE DEHYDROGENASE-RELATED"/>
    <property type="match status" value="1"/>
</dbReference>
<protein>
    <submittedName>
        <fullName evidence="4">Aldehyde dehydrogenase family protein</fullName>
    </submittedName>
</protein>
<dbReference type="InterPro" id="IPR016161">
    <property type="entry name" value="Ald_DH/histidinol_DH"/>
</dbReference>
<feature type="domain" description="Aldehyde dehydrogenase" evidence="3">
    <location>
        <begin position="2"/>
        <end position="83"/>
    </location>
</feature>
<dbReference type="Gene3D" id="3.40.605.10">
    <property type="entry name" value="Aldehyde Dehydrogenase, Chain A, domain 1"/>
    <property type="match status" value="1"/>
</dbReference>
<evidence type="ECO:0000259" key="3">
    <source>
        <dbReference type="Pfam" id="PF00171"/>
    </source>
</evidence>
<name>X8AEL3_MYCXE</name>
<proteinExistence type="inferred from homology"/>
<dbReference type="PATRIC" id="fig|1299334.3.peg.6268"/>
<organism evidence="4">
    <name type="scientific">Mycobacterium xenopi 4042</name>
    <dbReference type="NCBI Taxonomy" id="1299334"/>
    <lineage>
        <taxon>Bacteria</taxon>
        <taxon>Bacillati</taxon>
        <taxon>Actinomycetota</taxon>
        <taxon>Actinomycetes</taxon>
        <taxon>Mycobacteriales</taxon>
        <taxon>Mycobacteriaceae</taxon>
        <taxon>Mycobacterium</taxon>
    </lineage>
</organism>
<dbReference type="InterPro" id="IPR016162">
    <property type="entry name" value="Ald_DH_N"/>
</dbReference>
<dbReference type="InterPro" id="IPR015590">
    <property type="entry name" value="Aldehyde_DH_dom"/>
</dbReference>
<dbReference type="Pfam" id="PF00171">
    <property type="entry name" value="Aldedh"/>
    <property type="match status" value="1"/>
</dbReference>
<comment type="caution">
    <text evidence="4">The sequence shown here is derived from an EMBL/GenBank/DDBJ whole genome shotgun (WGS) entry which is preliminary data.</text>
</comment>
<gene>
    <name evidence="4" type="ORF">I553_4594</name>
</gene>
<dbReference type="PANTHER" id="PTHR42804">
    <property type="entry name" value="ALDEHYDE DEHYDROGENASE"/>
    <property type="match status" value="1"/>
</dbReference>
<comment type="similarity">
    <text evidence="1">Belongs to the aldehyde dehydrogenase family.</text>
</comment>
<evidence type="ECO:0000256" key="1">
    <source>
        <dbReference type="ARBA" id="ARBA00009986"/>
    </source>
</evidence>
<dbReference type="SUPFAM" id="SSF53720">
    <property type="entry name" value="ALDH-like"/>
    <property type="match status" value="1"/>
</dbReference>
<keyword evidence="2" id="KW-0560">Oxidoreductase</keyword>
<evidence type="ECO:0000313" key="4">
    <source>
        <dbReference type="EMBL" id="EUA30337.1"/>
    </source>
</evidence>
<dbReference type="EMBL" id="JAOB01000060">
    <property type="protein sequence ID" value="EUA30337.1"/>
    <property type="molecule type" value="Genomic_DNA"/>
</dbReference>
<dbReference type="InterPro" id="IPR016163">
    <property type="entry name" value="Ald_DH_C"/>
</dbReference>